<name>A0A9Q9UVQ2_MOOP1</name>
<keyword evidence="1" id="KW-0472">Membrane</keyword>
<organism evidence="2">
    <name type="scientific">Moorena producens (strain JHB)</name>
    <dbReference type="NCBI Taxonomy" id="1454205"/>
    <lineage>
        <taxon>Bacteria</taxon>
        <taxon>Bacillati</taxon>
        <taxon>Cyanobacteriota</taxon>
        <taxon>Cyanophyceae</taxon>
        <taxon>Coleofasciculales</taxon>
        <taxon>Coleofasciculaceae</taxon>
        <taxon>Moorena</taxon>
    </lineage>
</organism>
<feature type="transmembrane region" description="Helical" evidence="1">
    <location>
        <begin position="12"/>
        <end position="32"/>
    </location>
</feature>
<sequence length="42" mass="4762">MSYTQTIDVVNPLKVILLGAIAFSLYLLRFFLPKAPQKTRPP</sequence>
<evidence type="ECO:0000256" key="1">
    <source>
        <dbReference type="SAM" id="Phobius"/>
    </source>
</evidence>
<reference evidence="2" key="1">
    <citation type="journal article" date="2017" name="Proc. Natl. Acad. Sci. U.S.A.">
        <title>Comparative genomics uncovers the prolific and distinctive metabolic potential of the cyanobacterial genus Moorea.</title>
        <authorList>
            <person name="Leao T."/>
            <person name="Castelao G."/>
            <person name="Korobeynikov A."/>
            <person name="Monroe E.A."/>
            <person name="Podell S."/>
            <person name="Glukhov E."/>
            <person name="Allen E.E."/>
            <person name="Gerwick W.H."/>
            <person name="Gerwick L."/>
        </authorList>
    </citation>
    <scope>NUCLEOTIDE SEQUENCE</scope>
    <source>
        <strain evidence="2">JHB</strain>
    </source>
</reference>
<gene>
    <name evidence="2" type="ORF">BJP36_42585</name>
</gene>
<keyword evidence="1" id="KW-1133">Transmembrane helix</keyword>
<dbReference type="AlphaFoldDB" id="A0A9Q9UVQ2"/>
<protein>
    <submittedName>
        <fullName evidence="2">Uncharacterized protein</fullName>
    </submittedName>
</protein>
<keyword evidence="1" id="KW-0812">Transmembrane</keyword>
<accession>A0A9Q9UVQ2</accession>
<dbReference type="Proteomes" id="UP000176944">
    <property type="component" value="Chromosome"/>
</dbReference>
<evidence type="ECO:0000313" key="2">
    <source>
        <dbReference type="EMBL" id="WAN69046.1"/>
    </source>
</evidence>
<reference evidence="2" key="2">
    <citation type="submission" date="2022-10" db="EMBL/GenBank/DDBJ databases">
        <authorList>
            <person name="Ngo T.-E."/>
        </authorList>
    </citation>
    <scope>NUCLEOTIDE SEQUENCE</scope>
    <source>
        <strain evidence="2">JHB</strain>
    </source>
</reference>
<proteinExistence type="predicted"/>
<dbReference type="EMBL" id="CP017708">
    <property type="protein sequence ID" value="WAN69046.1"/>
    <property type="molecule type" value="Genomic_DNA"/>
</dbReference>